<name>A4RVN6_OSTLU</name>
<reference evidence="2 3" key="1">
    <citation type="journal article" date="2007" name="Proc. Natl. Acad. Sci. U.S.A.">
        <title>The tiny eukaryote Ostreococcus provides genomic insights into the paradox of plankton speciation.</title>
        <authorList>
            <person name="Palenik B."/>
            <person name="Grimwood J."/>
            <person name="Aerts A."/>
            <person name="Rouze P."/>
            <person name="Salamov A."/>
            <person name="Putnam N."/>
            <person name="Dupont C."/>
            <person name="Jorgensen R."/>
            <person name="Derelle E."/>
            <person name="Rombauts S."/>
            <person name="Zhou K."/>
            <person name="Otillar R."/>
            <person name="Merchant S.S."/>
            <person name="Podell S."/>
            <person name="Gaasterland T."/>
            <person name="Napoli C."/>
            <person name="Gendler K."/>
            <person name="Manuell A."/>
            <person name="Tai V."/>
            <person name="Vallon O."/>
            <person name="Piganeau G."/>
            <person name="Jancek S."/>
            <person name="Heijde M."/>
            <person name="Jabbari K."/>
            <person name="Bowler C."/>
            <person name="Lohr M."/>
            <person name="Robbens S."/>
            <person name="Werner G."/>
            <person name="Dubchak I."/>
            <person name="Pazour G.J."/>
            <person name="Ren Q."/>
            <person name="Paulsen I."/>
            <person name="Delwiche C."/>
            <person name="Schmutz J."/>
            <person name="Rokhsar D."/>
            <person name="Van de Peer Y."/>
            <person name="Moreau H."/>
            <person name="Grigoriev I.V."/>
        </authorList>
    </citation>
    <scope>NUCLEOTIDE SEQUENCE [LARGE SCALE GENOMIC DNA]</scope>
    <source>
        <strain evidence="2 3">CCE9901</strain>
    </source>
</reference>
<dbReference type="RefSeq" id="XP_001417174.1">
    <property type="nucleotide sequence ID" value="XM_001417137.1"/>
</dbReference>
<dbReference type="EMBL" id="CP000584">
    <property type="protein sequence ID" value="ABO95467.1"/>
    <property type="molecule type" value="Genomic_DNA"/>
</dbReference>
<evidence type="ECO:0000313" key="3">
    <source>
        <dbReference type="Proteomes" id="UP000001568"/>
    </source>
</evidence>
<sequence>MTPSSNDGRASDETREAPSSNAKTMWRKVATPVRSATKIASALVGGFFWQGEDEGDGFEGGAKENRTMDVGRAMDEEQSVRTRGNGAGGARAGTTTTTGRIGEVGGATRTTRFANEAAAAETASDSPTPFTEIREFLRRGQMDRERMARSSAGGAYGEISAAVKPPSPFERAPAFDAHATPARERPMVAQMATPGTTGVGASSPGYASVRRSYGASGTPSLLGTRGRTAIKPTILEPPMEQTPTPPRASLKRDRELTIMDLERERARVTTPRRLESAAHSPGPGALARESASPAYHTPSAKPVTSAVTTDTAKRILQTLDRLAGARTATPMGVAAARPSLFATRPTQPVQAPSPVGAAFDKQVTPTSATFVATPKSGVSFATSPMPFISASSSGRAPTTPYPTSAEPEIETPNFKFGEDSTLLATGKKPKAPSGPVASVPIKFTFGEGQTTPLFTKKSVAAAPVKTTTTVPPPPAQPTAVTQKSEEAPAASKPVMNLWSADFLAKNQEHQKKVQAAIEEEEKAASKPPAPSPFAPSAPAGDKPAFSFGIHAASSAPAPSTDASGFTFGSTAPAAPTSAPASAPAFSFGSTAPVKPAETTEVKKPAGESGLLAFLGASSSEAKTASEPATAPTFTFGAPPKSPDNVPVKVPDPAPAFSFGGETKAPESSKPASAPFTFGTATPAAAAAPALFTFGAKPVEKAAEPEKEKSQLSASAPAFSFAAGSKKEDEPKAAETAKPFTFGAAPALDATKPAGDALFSFGGASAEKKEEQPKPASGGFSFGATAAPAFGAASSAVKEDAKPVSAPFVFGGASTTPASSGGFTFGASAPPAAPASGGGFTFGAASSTTAASTPFGGGLSVNTGKPAASVFGQPPKPDEQPNTPEPMSPFESSKSPLGAASTGSSLFGGASTNSFAAPPASSAPSTNPFGGGGANPFAGASAGVTNPFGGASSTPAFGGAAAPFGGASASANPFGGVAAPAPAVPAPNPFGANPAPAGGFSLGAGDESSQGGRKPPRKFKRPPPRR</sequence>
<feature type="compositionally biased region" description="Low complexity" evidence="1">
    <location>
        <begin position="934"/>
        <end position="980"/>
    </location>
</feature>
<proteinExistence type="predicted"/>
<dbReference type="OMA" id="PPYNQGN"/>
<evidence type="ECO:0000256" key="1">
    <source>
        <dbReference type="SAM" id="MobiDB-lite"/>
    </source>
</evidence>
<feature type="region of interest" description="Disordered" evidence="1">
    <location>
        <begin position="390"/>
        <end position="413"/>
    </location>
</feature>
<dbReference type="GeneID" id="5001608"/>
<feature type="compositionally biased region" description="Basic residues" evidence="1">
    <location>
        <begin position="1013"/>
        <end position="1025"/>
    </location>
</feature>
<evidence type="ECO:0000313" key="2">
    <source>
        <dbReference type="EMBL" id="ABO95467.1"/>
    </source>
</evidence>
<dbReference type="OrthoDB" id="344345at2759"/>
<evidence type="ECO:0008006" key="4">
    <source>
        <dbReference type="Google" id="ProtNLM"/>
    </source>
</evidence>
<feature type="compositionally biased region" description="Low complexity" evidence="1">
    <location>
        <begin position="909"/>
        <end position="927"/>
    </location>
</feature>
<dbReference type="eggNOG" id="KOG4719">
    <property type="taxonomic scope" value="Eukaryota"/>
</dbReference>
<feature type="compositionally biased region" description="Polar residues" evidence="1">
    <location>
        <begin position="889"/>
        <end position="904"/>
    </location>
</feature>
<dbReference type="AlphaFoldDB" id="A4RVN6"/>
<dbReference type="Gramene" id="ABO95467">
    <property type="protein sequence ID" value="ABO95467"/>
    <property type="gene ID" value="OSTLU_24368"/>
</dbReference>
<protein>
    <recommendedName>
        <fullName evidence="4">Nuclear pore complex NUP2/50/61 domain-containing protein</fullName>
    </recommendedName>
</protein>
<feature type="compositionally biased region" description="Low complexity" evidence="1">
    <location>
        <begin position="606"/>
        <end position="621"/>
    </location>
</feature>
<feature type="region of interest" description="Disordered" evidence="1">
    <location>
        <begin position="1"/>
        <end position="28"/>
    </location>
</feature>
<feature type="region of interest" description="Disordered" evidence="1">
    <location>
        <begin position="758"/>
        <end position="779"/>
    </location>
</feature>
<dbReference type="Proteomes" id="UP000001568">
    <property type="component" value="Chromosome 4"/>
</dbReference>
<feature type="compositionally biased region" description="Basic and acidic residues" evidence="1">
    <location>
        <begin position="61"/>
        <end position="80"/>
    </location>
</feature>
<feature type="compositionally biased region" description="Low complexity" evidence="1">
    <location>
        <begin position="551"/>
        <end position="592"/>
    </location>
</feature>
<feature type="compositionally biased region" description="Low complexity" evidence="1">
    <location>
        <begin position="988"/>
        <end position="998"/>
    </location>
</feature>
<feature type="region of interest" description="Disordered" evidence="1">
    <location>
        <begin position="50"/>
        <end position="109"/>
    </location>
</feature>
<feature type="region of interest" description="Disordered" evidence="1">
    <location>
        <begin position="465"/>
        <end position="675"/>
    </location>
</feature>
<organism evidence="2 3">
    <name type="scientific">Ostreococcus lucimarinus (strain CCE9901)</name>
    <dbReference type="NCBI Taxonomy" id="436017"/>
    <lineage>
        <taxon>Eukaryota</taxon>
        <taxon>Viridiplantae</taxon>
        <taxon>Chlorophyta</taxon>
        <taxon>Mamiellophyceae</taxon>
        <taxon>Mamiellales</taxon>
        <taxon>Bathycoccaceae</taxon>
        <taxon>Ostreococcus</taxon>
    </lineage>
</organism>
<dbReference type="HOGENOM" id="CLU_295331_0_0_1"/>
<accession>A4RVN6</accession>
<feature type="compositionally biased region" description="Basic and acidic residues" evidence="1">
    <location>
        <begin position="250"/>
        <end position="276"/>
    </location>
</feature>
<keyword evidence="3" id="KW-1185">Reference proteome</keyword>
<dbReference type="STRING" id="436017.A4RVN6"/>
<feature type="region of interest" description="Disordered" evidence="1">
    <location>
        <begin position="210"/>
        <end position="309"/>
    </location>
</feature>
<dbReference type="KEGG" id="olu:OSTLU_24368"/>
<gene>
    <name evidence="2" type="ORF">OSTLU_24368</name>
</gene>
<feature type="region of interest" description="Disordered" evidence="1">
    <location>
        <begin position="827"/>
        <end position="1025"/>
    </location>
</feature>
<feature type="compositionally biased region" description="Low complexity" evidence="1">
    <location>
        <begin position="841"/>
        <end position="853"/>
    </location>
</feature>